<dbReference type="GO" id="GO:0045259">
    <property type="term" value="C:proton-transporting ATP synthase complex"/>
    <property type="evidence" value="ECO:0007669"/>
    <property type="project" value="UniProtKB-KW"/>
</dbReference>
<evidence type="ECO:0000256" key="5">
    <source>
        <dbReference type="ARBA" id="ARBA00022692"/>
    </source>
</evidence>
<keyword evidence="6 15" id="KW-0375">Hydrogen ion transport</keyword>
<dbReference type="InterPro" id="IPR050059">
    <property type="entry name" value="ATP_synthase_B_chain"/>
</dbReference>
<accession>A0A266QCB5</accession>
<evidence type="ECO:0000256" key="2">
    <source>
        <dbReference type="ARBA" id="ARBA00022448"/>
    </source>
</evidence>
<keyword evidence="17" id="KW-0175">Coiled coil</keyword>
<name>A0A266QCB5_9GAMM</name>
<evidence type="ECO:0000256" key="15">
    <source>
        <dbReference type="HAMAP-Rule" id="MF_01398"/>
    </source>
</evidence>
<evidence type="ECO:0000256" key="16">
    <source>
        <dbReference type="RuleBase" id="RU003848"/>
    </source>
</evidence>
<comment type="subunit">
    <text evidence="15">F-type ATPases have 2 components, F(1) - the catalytic core - and F(0) - the membrane proton channel. F(1) has five subunits: alpha(3), beta(3), gamma(1), delta(1), epsilon(1). F(0) has three main subunits: a(1), b(2) and c(10-14). The alpha and beta chains form an alternating ring which encloses part of the gamma chain. F(1) is attached to F(0) by a central stalk formed by the gamma and epsilon chains, while a peripheral stalk is formed by the delta and b chains.</text>
</comment>
<keyword evidence="9 15" id="KW-0472">Membrane</keyword>
<dbReference type="InterPro" id="IPR028987">
    <property type="entry name" value="ATP_synth_B-like_membr_sf"/>
</dbReference>
<evidence type="ECO:0000313" key="18">
    <source>
        <dbReference type="EMBL" id="OZY87523.1"/>
    </source>
</evidence>
<dbReference type="GO" id="GO:0046933">
    <property type="term" value="F:proton-transporting ATP synthase activity, rotational mechanism"/>
    <property type="evidence" value="ECO:0007669"/>
    <property type="project" value="UniProtKB-UniRule"/>
</dbReference>
<dbReference type="PANTHER" id="PTHR33445">
    <property type="entry name" value="ATP SYNTHASE SUBUNIT B', CHLOROPLASTIC"/>
    <property type="match status" value="1"/>
</dbReference>
<dbReference type="NCBIfam" id="NF004411">
    <property type="entry name" value="PRK05759.1-2"/>
    <property type="match status" value="1"/>
</dbReference>
<dbReference type="GO" id="GO:0005886">
    <property type="term" value="C:plasma membrane"/>
    <property type="evidence" value="ECO:0007669"/>
    <property type="project" value="UniProtKB-SubCell"/>
</dbReference>
<dbReference type="EMBL" id="NHNI01000001">
    <property type="protein sequence ID" value="OZY87523.1"/>
    <property type="molecule type" value="Genomic_DNA"/>
</dbReference>
<keyword evidence="8 15" id="KW-0406">Ion transport</keyword>
<evidence type="ECO:0000256" key="8">
    <source>
        <dbReference type="ARBA" id="ARBA00023065"/>
    </source>
</evidence>
<proteinExistence type="inferred from homology"/>
<evidence type="ECO:0000256" key="14">
    <source>
        <dbReference type="ARBA" id="ARBA00037847"/>
    </source>
</evidence>
<dbReference type="AlphaFoldDB" id="A0A266QCB5"/>
<dbReference type="InterPro" id="IPR005864">
    <property type="entry name" value="ATP_synth_F0_bsu_bac"/>
</dbReference>
<evidence type="ECO:0000256" key="3">
    <source>
        <dbReference type="ARBA" id="ARBA00022475"/>
    </source>
</evidence>
<dbReference type="NCBIfam" id="TIGR01144">
    <property type="entry name" value="ATP_synt_b"/>
    <property type="match status" value="1"/>
</dbReference>
<evidence type="ECO:0000256" key="17">
    <source>
        <dbReference type="SAM" id="Coils"/>
    </source>
</evidence>
<dbReference type="CDD" id="cd06503">
    <property type="entry name" value="ATP-synt_Fo_b"/>
    <property type="match status" value="1"/>
</dbReference>
<dbReference type="GO" id="GO:0046961">
    <property type="term" value="F:proton-transporting ATPase activity, rotational mechanism"/>
    <property type="evidence" value="ECO:0007669"/>
    <property type="project" value="TreeGrafter"/>
</dbReference>
<comment type="function">
    <text evidence="11 15">F(1)F(0) ATP synthase produces ATP from ADP in the presence of a proton or sodium gradient. F-type ATPases consist of two structural domains, F(1) containing the extramembraneous catalytic core and F(0) containing the membrane proton channel, linked together by a central stalk and a peripheral stalk. During catalysis, ATP synthesis in the catalytic domain of F(1) is coupled via a rotary mechanism of the central stalk subunits to proton translocation.</text>
</comment>
<evidence type="ECO:0000256" key="9">
    <source>
        <dbReference type="ARBA" id="ARBA00023136"/>
    </source>
</evidence>
<dbReference type="RefSeq" id="WP_040391052.1">
    <property type="nucleotide sequence ID" value="NZ_NHNI01000001.1"/>
</dbReference>
<comment type="subcellular location">
    <subcellularLocation>
        <location evidence="15">Cell membrane</location>
        <topology evidence="15">Single-pass membrane protein</topology>
    </subcellularLocation>
    <subcellularLocation>
        <location evidence="14">Endomembrane system</location>
        <topology evidence="14">Single-pass membrane protein</topology>
    </subcellularLocation>
</comment>
<dbReference type="PANTHER" id="PTHR33445:SF1">
    <property type="entry name" value="ATP SYNTHASE SUBUNIT B"/>
    <property type="match status" value="1"/>
</dbReference>
<keyword evidence="5 15" id="KW-0812">Transmembrane</keyword>
<keyword evidence="10 15" id="KW-0066">ATP synthesis</keyword>
<evidence type="ECO:0000256" key="7">
    <source>
        <dbReference type="ARBA" id="ARBA00022989"/>
    </source>
</evidence>
<keyword evidence="19" id="KW-1185">Reference proteome</keyword>
<comment type="caution">
    <text evidence="18">The sequence shown here is derived from an EMBL/GenBank/DDBJ whole genome shotgun (WGS) entry which is preliminary data.</text>
</comment>
<feature type="transmembrane region" description="Helical" evidence="15">
    <location>
        <begin position="6"/>
        <end position="26"/>
    </location>
</feature>
<dbReference type="GO" id="GO:0012505">
    <property type="term" value="C:endomembrane system"/>
    <property type="evidence" value="ECO:0007669"/>
    <property type="project" value="UniProtKB-SubCell"/>
</dbReference>
<evidence type="ECO:0000256" key="10">
    <source>
        <dbReference type="ARBA" id="ARBA00023310"/>
    </source>
</evidence>
<evidence type="ECO:0000256" key="1">
    <source>
        <dbReference type="ARBA" id="ARBA00005513"/>
    </source>
</evidence>
<dbReference type="InterPro" id="IPR002146">
    <property type="entry name" value="ATP_synth_b/b'su_bac/chlpt"/>
</dbReference>
<evidence type="ECO:0000256" key="6">
    <source>
        <dbReference type="ARBA" id="ARBA00022781"/>
    </source>
</evidence>
<comment type="function">
    <text evidence="12">Component of the F(0) channel, it forms part of the peripheral stalk, linking F(1) to F(0). The b'-subunit is a diverged and duplicated form of b found in plants and photosynthetic bacteria.</text>
</comment>
<keyword evidence="7 15" id="KW-1133">Transmembrane helix</keyword>
<evidence type="ECO:0000256" key="11">
    <source>
        <dbReference type="ARBA" id="ARBA00025198"/>
    </source>
</evidence>
<dbReference type="Pfam" id="PF00430">
    <property type="entry name" value="ATP-synt_B"/>
    <property type="match status" value="1"/>
</dbReference>
<evidence type="ECO:0000256" key="13">
    <source>
        <dbReference type="ARBA" id="ARBA00026054"/>
    </source>
</evidence>
<comment type="similarity">
    <text evidence="1 15 16">Belongs to the ATPase B chain family.</text>
</comment>
<evidence type="ECO:0000256" key="12">
    <source>
        <dbReference type="ARBA" id="ARBA00025614"/>
    </source>
</evidence>
<comment type="subunit">
    <text evidence="13">F-type ATPases have 2 components, F(1) - the catalytic core - and F(0) - the membrane proton channel. F(1) has five subunits: alpha(3), beta(3), gamma(1), delta(1), epsilon(1). F(0) has four main subunits: a(1), b(2) and c(10-14). The alpha and beta chains form an alternating ring which encloses part of the gamma chain. F(1) is attached to F(0) by a central stalk formed by the gamma and epsilon chains, while a peripheral stalk is formed by the delta and b chains.</text>
</comment>
<dbReference type="HAMAP" id="MF_01398">
    <property type="entry name" value="ATP_synth_b_bprime"/>
    <property type="match status" value="1"/>
</dbReference>
<sequence>MNLNATFIGQIVAFAIFIYLTQRFVWPPIVAAMAERTKRIADGLQAADKAEKDLELAKKKVVEQLTSAKKEAAAIIDQANKRAIEVVEEAKEKARVEAERIKASAQAEIEQATARAKEELRSKVVVLALAGAEKILESSIDQNAHNELVNKLAAEL</sequence>
<dbReference type="STRING" id="1209072.GCA_000766945_01976"/>
<dbReference type="SUPFAM" id="SSF81573">
    <property type="entry name" value="F1F0 ATP synthase subunit B, membrane domain"/>
    <property type="match status" value="1"/>
</dbReference>
<feature type="coiled-coil region" evidence="17">
    <location>
        <begin position="40"/>
        <end position="122"/>
    </location>
</feature>
<dbReference type="Gene3D" id="6.10.250.1580">
    <property type="match status" value="1"/>
</dbReference>
<organism evidence="18 19">
    <name type="scientific">Cellvibrio mixtus</name>
    <dbReference type="NCBI Taxonomy" id="39650"/>
    <lineage>
        <taxon>Bacteria</taxon>
        <taxon>Pseudomonadati</taxon>
        <taxon>Pseudomonadota</taxon>
        <taxon>Gammaproteobacteria</taxon>
        <taxon>Cellvibrionales</taxon>
        <taxon>Cellvibrionaceae</taxon>
        <taxon>Cellvibrio</taxon>
    </lineage>
</organism>
<keyword evidence="3 15" id="KW-1003">Cell membrane</keyword>
<gene>
    <name evidence="15" type="primary">atpF</name>
    <name evidence="18" type="ORF">CBP51_11280</name>
</gene>
<reference evidence="19" key="1">
    <citation type="submission" date="2017-05" db="EMBL/GenBank/DDBJ databases">
        <authorList>
            <person name="Barney B.M."/>
        </authorList>
    </citation>
    <scope>NUCLEOTIDE SEQUENCE [LARGE SCALE GENOMIC DNA]</scope>
    <source>
        <strain evidence="19">PSBB022</strain>
    </source>
</reference>
<dbReference type="Proteomes" id="UP000216101">
    <property type="component" value="Unassembled WGS sequence"/>
</dbReference>
<keyword evidence="4 15" id="KW-0138">CF(0)</keyword>
<evidence type="ECO:0000313" key="19">
    <source>
        <dbReference type="Proteomes" id="UP000216101"/>
    </source>
</evidence>
<protein>
    <recommendedName>
        <fullName evidence="15">ATP synthase subunit b</fullName>
    </recommendedName>
    <alternativeName>
        <fullName evidence="15">ATP synthase F(0) sector subunit b</fullName>
    </alternativeName>
    <alternativeName>
        <fullName evidence="15">ATPase subunit I</fullName>
    </alternativeName>
    <alternativeName>
        <fullName evidence="15">F-type ATPase subunit b</fullName>
        <shortName evidence="15">F-ATPase subunit b</shortName>
    </alternativeName>
</protein>
<evidence type="ECO:0000256" key="4">
    <source>
        <dbReference type="ARBA" id="ARBA00022547"/>
    </source>
</evidence>
<keyword evidence="2 15" id="KW-0813">Transport</keyword>